<organism evidence="2">
    <name type="scientific">bioreactor metagenome</name>
    <dbReference type="NCBI Taxonomy" id="1076179"/>
    <lineage>
        <taxon>unclassified sequences</taxon>
        <taxon>metagenomes</taxon>
        <taxon>ecological metagenomes</taxon>
    </lineage>
</organism>
<gene>
    <name evidence="2" type="ORF">SDC9_105088</name>
</gene>
<sequence length="102" mass="11130">MHRAYPENNHDGSIHHKCGHRVEQGREPSHSHGCGGQIVIGGVEACLFAFRFGKSADDAHARKIFIEGQSKPVDLLLVAGVKGRSLADDQIQDQSKDRCDGQ</sequence>
<accession>A0A645AYL6</accession>
<dbReference type="AlphaFoldDB" id="A0A645AYL6"/>
<name>A0A645AYL6_9ZZZZ</name>
<proteinExistence type="predicted"/>
<reference evidence="2" key="1">
    <citation type="submission" date="2019-08" db="EMBL/GenBank/DDBJ databases">
        <authorList>
            <person name="Kucharzyk K."/>
            <person name="Murdoch R.W."/>
            <person name="Higgins S."/>
            <person name="Loffler F."/>
        </authorList>
    </citation>
    <scope>NUCLEOTIDE SEQUENCE</scope>
</reference>
<dbReference type="EMBL" id="VSSQ01016672">
    <property type="protein sequence ID" value="MPM58257.1"/>
    <property type="molecule type" value="Genomic_DNA"/>
</dbReference>
<evidence type="ECO:0000256" key="1">
    <source>
        <dbReference type="SAM" id="MobiDB-lite"/>
    </source>
</evidence>
<feature type="region of interest" description="Disordered" evidence="1">
    <location>
        <begin position="1"/>
        <end position="32"/>
    </location>
</feature>
<comment type="caution">
    <text evidence="2">The sequence shown here is derived from an EMBL/GenBank/DDBJ whole genome shotgun (WGS) entry which is preliminary data.</text>
</comment>
<evidence type="ECO:0000313" key="2">
    <source>
        <dbReference type="EMBL" id="MPM58257.1"/>
    </source>
</evidence>
<protein>
    <submittedName>
        <fullName evidence="2">Uncharacterized protein</fullName>
    </submittedName>
</protein>
<feature type="compositionally biased region" description="Basic and acidic residues" evidence="1">
    <location>
        <begin position="1"/>
        <end position="30"/>
    </location>
</feature>